<sequence>MPSTPPVTAVTENDGVSEPPAILPYEPPESWIPADQRWFGLDRRTVVPGLVVLLIAVVLAFVPAIVDERVTYDDPVLAGDVIELDKGVAFSPVPGWEITDGLRRGDPMADGGYPPTASVSDAGVTFQLKAADFSGTPGALLDQIRDTQEAYGIESPVVENETVAITTRDGHRGLMSRYEGADVDGVIAAFVGNGVGVQAIAVSPTTREKQSAGDVARMIESITIDGGSR</sequence>
<proteinExistence type="predicted"/>
<dbReference type="RefSeq" id="WP_010843149.1">
    <property type="nucleotide sequence ID" value="NZ_AQPW01000015.1"/>
</dbReference>
<protein>
    <submittedName>
        <fullName evidence="3">Uncharacterized protein</fullName>
    </submittedName>
</protein>
<feature type="transmembrane region" description="Helical" evidence="2">
    <location>
        <begin position="46"/>
        <end position="66"/>
    </location>
</feature>
<accession>R7Y8A2</accession>
<keyword evidence="2" id="KW-1133">Transmembrane helix</keyword>
<evidence type="ECO:0000256" key="2">
    <source>
        <dbReference type="SAM" id="Phobius"/>
    </source>
</evidence>
<dbReference type="Proteomes" id="UP000013569">
    <property type="component" value="Unassembled WGS sequence"/>
</dbReference>
<dbReference type="AlphaFoldDB" id="R7Y8A2"/>
<dbReference type="PATRIC" id="fig|1316928.3.peg.2758"/>
<comment type="caution">
    <text evidence="3">The sequence shown here is derived from an EMBL/GenBank/DDBJ whole genome shotgun (WGS) entry which is preliminary data.</text>
</comment>
<reference evidence="3 4" key="1">
    <citation type="journal article" date="2013" name="Genome Announc.">
        <title>Draft Genome Sequence of a Benzothiophene-Desulfurizing Bacterium, Gordona terrae Strain C-6.</title>
        <authorList>
            <person name="Wang W."/>
            <person name="Ma T."/>
            <person name="Ren Y."/>
            <person name="Li G."/>
        </authorList>
    </citation>
    <scope>NUCLEOTIDE SEQUENCE [LARGE SCALE GENOMIC DNA]</scope>
    <source>
        <strain evidence="3 4">C-6</strain>
    </source>
</reference>
<evidence type="ECO:0000313" key="4">
    <source>
        <dbReference type="Proteomes" id="UP000013569"/>
    </source>
</evidence>
<feature type="region of interest" description="Disordered" evidence="1">
    <location>
        <begin position="1"/>
        <end position="24"/>
    </location>
</feature>
<organism evidence="3 4">
    <name type="scientific">Gordonia terrae C-6</name>
    <dbReference type="NCBI Taxonomy" id="1316928"/>
    <lineage>
        <taxon>Bacteria</taxon>
        <taxon>Bacillati</taxon>
        <taxon>Actinomycetota</taxon>
        <taxon>Actinomycetes</taxon>
        <taxon>Mycobacteriales</taxon>
        <taxon>Gordoniaceae</taxon>
        <taxon>Gordonia</taxon>
    </lineage>
</organism>
<evidence type="ECO:0000256" key="1">
    <source>
        <dbReference type="SAM" id="MobiDB-lite"/>
    </source>
</evidence>
<evidence type="ECO:0000313" key="3">
    <source>
        <dbReference type="EMBL" id="EON32220.1"/>
    </source>
</evidence>
<keyword evidence="2" id="KW-0812">Transmembrane</keyword>
<dbReference type="EMBL" id="AQPW01000015">
    <property type="protein sequence ID" value="EON32220.1"/>
    <property type="molecule type" value="Genomic_DNA"/>
</dbReference>
<keyword evidence="2" id="KW-0472">Membrane</keyword>
<dbReference type="OrthoDB" id="5117676at2"/>
<gene>
    <name evidence="3" type="ORF">GTC6_13691</name>
</gene>
<name>R7Y8A2_9ACTN</name>